<feature type="transmembrane region" description="Helical" evidence="6">
    <location>
        <begin position="12"/>
        <end position="32"/>
    </location>
</feature>
<feature type="transmembrane region" description="Helical" evidence="6">
    <location>
        <begin position="259"/>
        <end position="284"/>
    </location>
</feature>
<feature type="transmembrane region" description="Helical" evidence="6">
    <location>
        <begin position="91"/>
        <end position="110"/>
    </location>
</feature>
<dbReference type="InterPro" id="IPR050833">
    <property type="entry name" value="Poly_Biosynth_Transport"/>
</dbReference>
<evidence type="ECO:0000256" key="5">
    <source>
        <dbReference type="ARBA" id="ARBA00023136"/>
    </source>
</evidence>
<organism evidence="7 8">
    <name type="scientific">Ferroglobus placidus (strain DSM 10642 / AEDII12DO)</name>
    <dbReference type="NCBI Taxonomy" id="589924"/>
    <lineage>
        <taxon>Archaea</taxon>
        <taxon>Methanobacteriati</taxon>
        <taxon>Methanobacteriota</taxon>
        <taxon>Archaeoglobi</taxon>
        <taxon>Archaeoglobales</taxon>
        <taxon>Archaeoglobaceae</taxon>
        <taxon>Ferroglobus</taxon>
    </lineage>
</organism>
<protein>
    <submittedName>
        <fullName evidence="7">Polysaccharide biosynthesis protein</fullName>
    </submittedName>
</protein>
<feature type="transmembrane region" description="Helical" evidence="6">
    <location>
        <begin position="386"/>
        <end position="408"/>
    </location>
</feature>
<feature type="transmembrane region" description="Helical" evidence="6">
    <location>
        <begin position="167"/>
        <end position="200"/>
    </location>
</feature>
<dbReference type="STRING" id="589924.Ferp_2005"/>
<dbReference type="eggNOG" id="arCOG02209">
    <property type="taxonomic scope" value="Archaea"/>
</dbReference>
<dbReference type="AlphaFoldDB" id="D3S079"/>
<feature type="transmembrane region" description="Helical" evidence="6">
    <location>
        <begin position="220"/>
        <end position="239"/>
    </location>
</feature>
<feature type="transmembrane region" description="Helical" evidence="6">
    <location>
        <begin position="122"/>
        <end position="147"/>
    </location>
</feature>
<sequence>MLVRRVARNVIYNSFSIIISNAAGLLISVYLARTLQKELFGIYSLTISVAFLLMAFTDLGINATTVRFCAHAFSKGDYEELRGYFKFLTKIKVALSIFSSLLLFLLSDFLSQNVFHEETLSLPLKFASLFLLFLPLAGYLTSVFNAFNDFKANFVRAVSYEFSRVITIISLVSLGFSVIGAVLGYVVASVTATTVLFFLLVKKYGKILLGKGKKIEKRGVLKFTSYLTIGSITWTIFAYVDSVMIGMFMPVEYVGYYRIALLVVSAISGILSVPAVMFPVFVALEGDDLRNAFKRAFRYSSMVAVPVAFGLPVIAKPVIRVAFGAEYLPAVTALWILSLLILRAALGFWGNIFNAKGLPEYPVYVLSLAMVMNVLLNYLLIPIFGISGAALATVASNAFNWIVLAFLSKKVFNVFFDARDLIKPVISSLVMLAVILNVKPKTIPEGILMIFVGAVVYFFVLWLLKGVRREDVDYLWNAFK</sequence>
<keyword evidence="8" id="KW-1185">Reference proteome</keyword>
<dbReference type="PANTHER" id="PTHR30250">
    <property type="entry name" value="PST FAMILY PREDICTED COLANIC ACID TRANSPORTER"/>
    <property type="match status" value="1"/>
</dbReference>
<feature type="transmembrane region" description="Helical" evidence="6">
    <location>
        <begin position="361"/>
        <end position="380"/>
    </location>
</feature>
<evidence type="ECO:0000313" key="7">
    <source>
        <dbReference type="EMBL" id="ADC66142.1"/>
    </source>
</evidence>
<evidence type="ECO:0000256" key="6">
    <source>
        <dbReference type="SAM" id="Phobius"/>
    </source>
</evidence>
<evidence type="ECO:0000256" key="3">
    <source>
        <dbReference type="ARBA" id="ARBA00022692"/>
    </source>
</evidence>
<keyword evidence="2" id="KW-1003">Cell membrane</keyword>
<dbReference type="RefSeq" id="WP_012966481.1">
    <property type="nucleotide sequence ID" value="NC_013849.1"/>
</dbReference>
<feature type="transmembrane region" description="Helical" evidence="6">
    <location>
        <begin position="327"/>
        <end position="349"/>
    </location>
</feature>
<accession>D3S079</accession>
<dbReference type="GO" id="GO:0005886">
    <property type="term" value="C:plasma membrane"/>
    <property type="evidence" value="ECO:0007669"/>
    <property type="project" value="UniProtKB-SubCell"/>
</dbReference>
<proteinExistence type="predicted"/>
<dbReference type="EMBL" id="CP001899">
    <property type="protein sequence ID" value="ADC66142.1"/>
    <property type="molecule type" value="Genomic_DNA"/>
</dbReference>
<keyword evidence="3 6" id="KW-0812">Transmembrane</keyword>
<dbReference type="HOGENOM" id="CLU_022017_6_2_2"/>
<dbReference type="OrthoDB" id="202076at2157"/>
<comment type="subcellular location">
    <subcellularLocation>
        <location evidence="1">Cell membrane</location>
        <topology evidence="1">Multi-pass membrane protein</topology>
    </subcellularLocation>
</comment>
<dbReference type="Pfam" id="PF01943">
    <property type="entry name" value="Polysacc_synt"/>
    <property type="match status" value="1"/>
</dbReference>
<reference evidence="7 8" key="2">
    <citation type="journal article" date="2011" name="Stand. Genomic Sci.">
        <title>Complete genome sequence of Ferroglobus placidus AEDII12DO.</title>
        <authorList>
            <person name="Anderson I."/>
            <person name="Risso C."/>
            <person name="Holmes D."/>
            <person name="Lucas S."/>
            <person name="Copeland A."/>
            <person name="Lapidus A."/>
            <person name="Cheng J.F."/>
            <person name="Bruce D."/>
            <person name="Goodwin L."/>
            <person name="Pitluck S."/>
            <person name="Saunders E."/>
            <person name="Brettin T."/>
            <person name="Detter J.C."/>
            <person name="Han C."/>
            <person name="Tapia R."/>
            <person name="Larimer F."/>
            <person name="Land M."/>
            <person name="Hauser L."/>
            <person name="Woyke T."/>
            <person name="Lovley D."/>
            <person name="Kyrpides N."/>
            <person name="Ivanova N."/>
        </authorList>
    </citation>
    <scope>NUCLEOTIDE SEQUENCE [LARGE SCALE GENOMIC DNA]</scope>
    <source>
        <strain evidence="8">DSM 10642 / AEDII12DO</strain>
    </source>
</reference>
<dbReference type="Proteomes" id="UP000002613">
    <property type="component" value="Chromosome"/>
</dbReference>
<feature type="transmembrane region" description="Helical" evidence="6">
    <location>
        <begin position="420"/>
        <end position="440"/>
    </location>
</feature>
<dbReference type="CDD" id="cd13128">
    <property type="entry name" value="MATE_Wzx_like"/>
    <property type="match status" value="1"/>
</dbReference>
<reference evidence="8" key="1">
    <citation type="submission" date="2010-02" db="EMBL/GenBank/DDBJ databases">
        <title>Complete sequence of Ferroglobus placidus DSM 10642.</title>
        <authorList>
            <consortium name="US DOE Joint Genome Institute"/>
            <person name="Lucas S."/>
            <person name="Copeland A."/>
            <person name="Lapidus A."/>
            <person name="Cheng J.-F."/>
            <person name="Bruce D."/>
            <person name="Goodwin L."/>
            <person name="Pitluck S."/>
            <person name="Saunders E."/>
            <person name="Brettin T."/>
            <person name="Detter J.C."/>
            <person name="Han C."/>
            <person name="Tapia R."/>
            <person name="Larimer F."/>
            <person name="Land M."/>
            <person name="Hauser L."/>
            <person name="Kyrpides N."/>
            <person name="Ivanova N."/>
            <person name="Holmes D."/>
            <person name="Lovley D."/>
            <person name="Kyrpides N."/>
            <person name="Anderson I.J."/>
            <person name="Woyke T."/>
        </authorList>
    </citation>
    <scope>NUCLEOTIDE SEQUENCE [LARGE SCALE GENOMIC DNA]</scope>
    <source>
        <strain evidence="8">DSM 10642 / AEDII12DO</strain>
    </source>
</reference>
<dbReference type="KEGG" id="fpl:Ferp_2005"/>
<feature type="transmembrane region" description="Helical" evidence="6">
    <location>
        <begin position="39"/>
        <end position="57"/>
    </location>
</feature>
<name>D3S079_FERPA</name>
<dbReference type="PaxDb" id="589924-Ferp_2005"/>
<keyword evidence="4 6" id="KW-1133">Transmembrane helix</keyword>
<dbReference type="InterPro" id="IPR002797">
    <property type="entry name" value="Polysacc_synth"/>
</dbReference>
<dbReference type="PANTHER" id="PTHR30250:SF11">
    <property type="entry name" value="O-ANTIGEN TRANSPORTER-RELATED"/>
    <property type="match status" value="1"/>
</dbReference>
<dbReference type="GeneID" id="8779538"/>
<evidence type="ECO:0000313" key="8">
    <source>
        <dbReference type="Proteomes" id="UP000002613"/>
    </source>
</evidence>
<evidence type="ECO:0000256" key="2">
    <source>
        <dbReference type="ARBA" id="ARBA00022475"/>
    </source>
</evidence>
<feature type="transmembrane region" description="Helical" evidence="6">
    <location>
        <begin position="296"/>
        <end position="315"/>
    </location>
</feature>
<evidence type="ECO:0000256" key="4">
    <source>
        <dbReference type="ARBA" id="ARBA00022989"/>
    </source>
</evidence>
<evidence type="ECO:0000256" key="1">
    <source>
        <dbReference type="ARBA" id="ARBA00004651"/>
    </source>
</evidence>
<feature type="transmembrane region" description="Helical" evidence="6">
    <location>
        <begin position="446"/>
        <end position="464"/>
    </location>
</feature>
<gene>
    <name evidence="7" type="ordered locus">Ferp_2005</name>
</gene>
<keyword evidence="5 6" id="KW-0472">Membrane</keyword>